<evidence type="ECO:0000256" key="5">
    <source>
        <dbReference type="ARBA" id="ARBA00022839"/>
    </source>
</evidence>
<protein>
    <recommendedName>
        <fullName evidence="6">Exodeoxyribonuclease VII small subunit</fullName>
        <ecNumber evidence="6">3.1.11.6</ecNumber>
    </recommendedName>
</protein>
<accession>A0ABP9DI22</accession>
<dbReference type="EC" id="3.1.11.6" evidence="6"/>
<reference evidence="9" key="1">
    <citation type="journal article" date="2019" name="Int. J. Syst. Evol. Microbiol.">
        <title>The Global Catalogue of Microorganisms (GCM) 10K type strain sequencing project: providing services to taxonomists for standard genome sequencing and annotation.</title>
        <authorList>
            <consortium name="The Broad Institute Genomics Platform"/>
            <consortium name="The Broad Institute Genome Sequencing Center for Infectious Disease"/>
            <person name="Wu L."/>
            <person name="Ma J."/>
        </authorList>
    </citation>
    <scope>NUCLEOTIDE SEQUENCE [LARGE SCALE GENOMIC DNA]</scope>
    <source>
        <strain evidence="9">JCM 18326</strain>
    </source>
</reference>
<organism evidence="8 9">
    <name type="scientific">Algivirga pacifica</name>
    <dbReference type="NCBI Taxonomy" id="1162670"/>
    <lineage>
        <taxon>Bacteria</taxon>
        <taxon>Pseudomonadati</taxon>
        <taxon>Bacteroidota</taxon>
        <taxon>Cytophagia</taxon>
        <taxon>Cytophagales</taxon>
        <taxon>Flammeovirgaceae</taxon>
        <taxon>Algivirga</taxon>
    </lineage>
</organism>
<evidence type="ECO:0000256" key="1">
    <source>
        <dbReference type="ARBA" id="ARBA00009998"/>
    </source>
</evidence>
<dbReference type="NCBIfam" id="TIGR01280">
    <property type="entry name" value="xseB"/>
    <property type="match status" value="1"/>
</dbReference>
<evidence type="ECO:0000256" key="2">
    <source>
        <dbReference type="ARBA" id="ARBA00022490"/>
    </source>
</evidence>
<dbReference type="Proteomes" id="UP001500298">
    <property type="component" value="Unassembled WGS sequence"/>
</dbReference>
<evidence type="ECO:0000256" key="3">
    <source>
        <dbReference type="ARBA" id="ARBA00022722"/>
    </source>
</evidence>
<dbReference type="SUPFAM" id="SSF116842">
    <property type="entry name" value="XseB-like"/>
    <property type="match status" value="1"/>
</dbReference>
<evidence type="ECO:0000256" key="7">
    <source>
        <dbReference type="SAM" id="Coils"/>
    </source>
</evidence>
<dbReference type="InterPro" id="IPR003761">
    <property type="entry name" value="Exonuc_VII_S"/>
</dbReference>
<keyword evidence="3" id="KW-0540">Nuclease</keyword>
<dbReference type="EMBL" id="BAABJX010000042">
    <property type="protein sequence ID" value="GAA4841221.1"/>
    <property type="molecule type" value="Genomic_DNA"/>
</dbReference>
<keyword evidence="4" id="KW-0378">Hydrolase</keyword>
<evidence type="ECO:0000256" key="6">
    <source>
        <dbReference type="NCBIfam" id="TIGR01280"/>
    </source>
</evidence>
<dbReference type="InterPro" id="IPR037004">
    <property type="entry name" value="Exonuc_VII_ssu_sf"/>
</dbReference>
<feature type="coiled-coil region" evidence="7">
    <location>
        <begin position="20"/>
        <end position="68"/>
    </location>
</feature>
<name>A0ABP9DI22_9BACT</name>
<comment type="caution">
    <text evidence="8">The sequence shown here is derived from an EMBL/GenBank/DDBJ whole genome shotgun (WGS) entry which is preliminary data.</text>
</comment>
<keyword evidence="2" id="KW-0963">Cytoplasm</keyword>
<dbReference type="RefSeq" id="WP_345372797.1">
    <property type="nucleotide sequence ID" value="NZ_BAABJX010000042.1"/>
</dbReference>
<evidence type="ECO:0000256" key="4">
    <source>
        <dbReference type="ARBA" id="ARBA00022801"/>
    </source>
</evidence>
<keyword evidence="9" id="KW-1185">Reference proteome</keyword>
<gene>
    <name evidence="8" type="ORF">GCM10023331_27810</name>
</gene>
<evidence type="ECO:0000313" key="9">
    <source>
        <dbReference type="Proteomes" id="UP001500298"/>
    </source>
</evidence>
<comment type="similarity">
    <text evidence="1">Belongs to the XseB family.</text>
</comment>
<sequence>MEELSYAQAKAKLQVILDQLEKGNVEIDELSTKIEEATRLYHLCQSKLQQAEQQVENALKGLDEDNQAEK</sequence>
<proteinExistence type="inferred from homology"/>
<dbReference type="Pfam" id="PF02609">
    <property type="entry name" value="Exonuc_VII_S"/>
    <property type="match status" value="1"/>
</dbReference>
<keyword evidence="5" id="KW-0269">Exonuclease</keyword>
<keyword evidence="7" id="KW-0175">Coiled coil</keyword>
<dbReference type="Gene3D" id="1.10.287.1040">
    <property type="entry name" value="Exonuclease VII, small subunit"/>
    <property type="match status" value="1"/>
</dbReference>
<evidence type="ECO:0000313" key="8">
    <source>
        <dbReference type="EMBL" id="GAA4841221.1"/>
    </source>
</evidence>